<keyword evidence="1 2" id="KW-0418">Kinase</keyword>
<keyword evidence="3" id="KW-1185">Reference proteome</keyword>
<dbReference type="Pfam" id="PF03881">
    <property type="entry name" value="Fructosamin_kin"/>
    <property type="match status" value="1"/>
</dbReference>
<comment type="caution">
    <text evidence="2">The sequence shown here is derived from an EMBL/GenBank/DDBJ whole genome shotgun (WGS) entry which is preliminary data.</text>
</comment>
<dbReference type="PANTHER" id="PTHR12149">
    <property type="entry name" value="FRUCTOSAMINE 3 KINASE-RELATED PROTEIN"/>
    <property type="match status" value="1"/>
</dbReference>
<accession>A0A3N1H712</accession>
<dbReference type="InterPro" id="IPR016477">
    <property type="entry name" value="Fructo-/Ketosamine-3-kinase"/>
</dbReference>
<evidence type="ECO:0000313" key="2">
    <source>
        <dbReference type="EMBL" id="ROP38313.1"/>
    </source>
</evidence>
<dbReference type="Proteomes" id="UP000268727">
    <property type="component" value="Unassembled WGS sequence"/>
</dbReference>
<dbReference type="SUPFAM" id="SSF56112">
    <property type="entry name" value="Protein kinase-like (PK-like)"/>
    <property type="match status" value="1"/>
</dbReference>
<dbReference type="PANTHER" id="PTHR12149:SF8">
    <property type="entry name" value="PROTEIN-RIBULOSAMINE 3-KINASE"/>
    <property type="match status" value="1"/>
</dbReference>
<dbReference type="AlphaFoldDB" id="A0A3N1H712"/>
<name>A0A3N1H712_9PSEU</name>
<dbReference type="RefSeq" id="WP_425471210.1">
    <property type="nucleotide sequence ID" value="NZ_RJKM01000001.1"/>
</dbReference>
<dbReference type="GO" id="GO:0016301">
    <property type="term" value="F:kinase activity"/>
    <property type="evidence" value="ECO:0007669"/>
    <property type="project" value="UniProtKB-UniRule"/>
</dbReference>
<dbReference type="PIRSF" id="PIRSF006221">
    <property type="entry name" value="Ketosamine-3-kinase"/>
    <property type="match status" value="1"/>
</dbReference>
<dbReference type="EMBL" id="RJKM01000001">
    <property type="protein sequence ID" value="ROP38313.1"/>
    <property type="molecule type" value="Genomic_DNA"/>
</dbReference>
<organism evidence="2 3">
    <name type="scientific">Saccharothrix texasensis</name>
    <dbReference type="NCBI Taxonomy" id="103734"/>
    <lineage>
        <taxon>Bacteria</taxon>
        <taxon>Bacillati</taxon>
        <taxon>Actinomycetota</taxon>
        <taxon>Actinomycetes</taxon>
        <taxon>Pseudonocardiales</taxon>
        <taxon>Pseudonocardiaceae</taxon>
        <taxon>Saccharothrix</taxon>
    </lineage>
</organism>
<keyword evidence="1" id="KW-0808">Transferase</keyword>
<dbReference type="Gene3D" id="1.10.510.10">
    <property type="entry name" value="Transferase(Phosphotransferase) domain 1"/>
    <property type="match status" value="1"/>
</dbReference>
<reference evidence="2 3" key="1">
    <citation type="submission" date="2018-11" db="EMBL/GenBank/DDBJ databases">
        <title>Sequencing the genomes of 1000 actinobacteria strains.</title>
        <authorList>
            <person name="Klenk H.-P."/>
        </authorList>
    </citation>
    <scope>NUCLEOTIDE SEQUENCE [LARGE SCALE GENOMIC DNA]</scope>
    <source>
        <strain evidence="2 3">DSM 44231</strain>
    </source>
</reference>
<proteinExistence type="inferred from homology"/>
<sequence>MTPARAARELTGVPGAGVRRLGDAVWEVDLADGDVVVVKRHGSPGAAAAEAASLRWLAEPAGPPVPRLRGHRGPWLAMDRVAPGRPSPAAAEEFGRRLAALHATGAPAFGAPPPGGPTEASIGLAPMPDVPSDDWAEWFAEHRIAYYARLAVDAGALTAAEARTVEAVPVRAPDEPPARLHGDLWNGNVHWAADGRAWLVDPAAHGGHRESDLAMLALFGCPHLDRVLAAYDEAAPLADGWRDRVPLHQLFPLLVHAALFGRGYARQALAAARSLR</sequence>
<evidence type="ECO:0000256" key="1">
    <source>
        <dbReference type="PIRNR" id="PIRNR006221"/>
    </source>
</evidence>
<comment type="similarity">
    <text evidence="1">Belongs to the fructosamine kinase family.</text>
</comment>
<dbReference type="Gene3D" id="3.30.200.20">
    <property type="entry name" value="Phosphorylase Kinase, domain 1"/>
    <property type="match status" value="1"/>
</dbReference>
<dbReference type="Gene3D" id="1.20.1270.240">
    <property type="match status" value="1"/>
</dbReference>
<dbReference type="InterPro" id="IPR011009">
    <property type="entry name" value="Kinase-like_dom_sf"/>
</dbReference>
<protein>
    <submittedName>
        <fullName evidence="2">Fructosamine-3-kinase</fullName>
    </submittedName>
</protein>
<evidence type="ECO:0000313" key="3">
    <source>
        <dbReference type="Proteomes" id="UP000268727"/>
    </source>
</evidence>
<gene>
    <name evidence="2" type="ORF">EDD40_3667</name>
</gene>